<organism evidence="11 12">
    <name type="scientific">Periconia digitata</name>
    <dbReference type="NCBI Taxonomy" id="1303443"/>
    <lineage>
        <taxon>Eukaryota</taxon>
        <taxon>Fungi</taxon>
        <taxon>Dikarya</taxon>
        <taxon>Ascomycota</taxon>
        <taxon>Pezizomycotina</taxon>
        <taxon>Dothideomycetes</taxon>
        <taxon>Pleosporomycetidae</taxon>
        <taxon>Pleosporales</taxon>
        <taxon>Massarineae</taxon>
        <taxon>Periconiaceae</taxon>
        <taxon>Periconia</taxon>
    </lineage>
</organism>
<evidence type="ECO:0000259" key="9">
    <source>
        <dbReference type="Pfam" id="PF24597"/>
    </source>
</evidence>
<keyword evidence="12" id="KW-1185">Reference proteome</keyword>
<proteinExistence type="inferred from homology"/>
<comment type="subcellular location">
    <subcellularLocation>
        <location evidence="1">Golgi apparatus membrane</location>
        <topology evidence="1">Peripheral membrane protein</topology>
    </subcellularLocation>
</comment>
<evidence type="ECO:0000313" key="11">
    <source>
        <dbReference type="EMBL" id="CAI6339107.1"/>
    </source>
</evidence>
<keyword evidence="3" id="KW-0653">Protein transport</keyword>
<evidence type="ECO:0000259" key="8">
    <source>
        <dbReference type="Pfam" id="PF04118"/>
    </source>
</evidence>
<sequence>MSGTYNLHRNTTETNSTTTQTRDQECPAMSHDPPSAANLQVFSPTFSGRSTPSPRVSRNTAEDRLQKDKNFRRYAATVERALALWDTSQQEWADYISFLARLLKALQSHPPITPVIPHSDTVALRLAQCLNPALPSGVHQKTLEVYDFVFATIGNEALSRDLHLYFPGFATVLSFASLSVRPLFLAVFETRILKLPSQALRPPLKAAILSLLPGLEDETSEDFERIVSVLDKLRAAVKSQPEETVDANHEDSSSHFWQCFFLAVITNPFRRQGALAYLVRRLPKFGNSQQNSSAKFDSSPPFESLSAEALAAVSPEPGLLIRCFESGLSDGQLLVQRGFLDLLVTHLPLSSFVLQQQISKDDLERLAAAAAGVVSRRDMSLNRRLWAWFLGPEPSSNTGGSDFVKSPTQDKTTDSSSHHAAYFSKHGLQALTRSVLKMIKRPSELPTERARPFRVCLSLMDRWEVGGLIVPDIFVPALQSIYSYSKSATRDQLDEVMRSASAFFDGVDSSLIWAKLIELITSSLSPKASLQTALDRMRLAKFVLARFNLKEEEMVVYHMPLTVASTLAALNANFANQISTDKQVMGLAFEIIDSLVQLIPDRAIRCVDAVEINVEQLQRLASDAISRKIDGFYEESQRNLDATDLPFSAALLGQILLRESARMFTASISPGFGYTADMPSKVLSNVLFKVGHLAALDDLNPFVVFEEYLSSGIQQPPPFAHLSAFTAVLTALQKADSSKPYISESLLPELIHPLITHLWRSLSPAVPKHHVEAVRCIIQLHTISPSTRMVEAAITSIIAGQSTGADLPKPGSAASSHRFAVLWTHTMYELSLQSENRGNFSRRHGETTTPIPPPDAVNYQSILARPLLLLLDALENGESDVAAFVKSWLQDLPSLNKVLELLVTRLQCLQCLSTSDSLEPPIERQYTSLRSSIDDTRECLYYLMHIHNVLKQSSHHTWITLADHAAPNAQQSESANSLQEWLVRTCMQTLSLQLSEAQSTSKPHLHDLYRISASIIQQTYSGPMASKLRHLEIEVPLMARLRVAGSALQGLLLDVIILALKVRLARPDESSVEIKGLALNPSHKSRLSISTNRDSVDEELASIPPPPQLVDTIKYGFSSSSSRLVLDDWVHFLIEVLPLFADTIFQNLLPLVECLCQQISQTFDQLKLMFLLTTSGARVSPETTLISLVNGLEQILAKAHDRLTVQETKITANKTPEVPQGFFGNMVSGVFASDNHQARTPTANSRLSVLLCFQDTVRICFAIWSWGGYGMKEGSQDPSSASSFGYTSLRMRNRARRILEHLFAAETLECLETLIVLWAQSPKGDIEATAVMGLLNVLNGSKPQHTIPAIFNAIYSRTNPNAMDQNRMSTLTSNLSEIELVSFLLDYTSSLEDDAMDEIWQDCNLFLRDVLANPMPHRQILSSLLEFTAVIGQKVDNTNIGEQRRMRKELADIFQRILTALFTTRSMGYLQDPNQSNPAENSTHVTNGSLGQERANDVVSVLNVIVPNLPAILVENDRVANIVSSIATSVVGPTFRAKSFPDNISEGVLNLLQGLAKVAQGNKIWKKDLFEAFNDPRFFNTPLSLLKRSWIPILAQWTYADKERVPELLSRLSAPTTAGIMFGVGATSARQEADRRAQLTLRRIALIILAATEDAFISHLPQILEKIVELLNATPASSPSSSTRAEVLLLIRALLLKISPINLASAWPILNAELTSALSSLLPDAPNKDHYTNAGILQACKLLDELVILAPDDFQLLQWLYLSDTIDAVYAPVNVSYPTSLCAEVAEALQQTETPTSLHARNRSLPIIQHPPMASFVATVEGENSAGGAGVKRGSFLESMIDAIEREEKANVLEMTRRELVERLVRPFLGGLAMVAFEATYGGGEVDLEIVWASVVKDVWAGC</sequence>
<feature type="domain" description="DOP1-like C-terminal" evidence="10">
    <location>
        <begin position="1383"/>
        <end position="1882"/>
    </location>
</feature>
<comment type="similarity">
    <text evidence="6">Belongs to the DOP1 family.</text>
</comment>
<dbReference type="GO" id="GO:0015031">
    <property type="term" value="P:protein transport"/>
    <property type="evidence" value="ECO:0007669"/>
    <property type="project" value="UniProtKB-KW"/>
</dbReference>
<dbReference type="GO" id="GO:0005802">
    <property type="term" value="C:trans-Golgi network"/>
    <property type="evidence" value="ECO:0007669"/>
    <property type="project" value="TreeGrafter"/>
</dbReference>
<dbReference type="PANTHER" id="PTHR14042:SF24">
    <property type="entry name" value="PROTEIN DOPEY-1 HOMOLOG"/>
    <property type="match status" value="1"/>
</dbReference>
<dbReference type="GO" id="GO:0000139">
    <property type="term" value="C:Golgi membrane"/>
    <property type="evidence" value="ECO:0007669"/>
    <property type="project" value="UniProtKB-SubCell"/>
</dbReference>
<dbReference type="InterPro" id="IPR040314">
    <property type="entry name" value="DOP1"/>
</dbReference>
<dbReference type="InterPro" id="IPR007249">
    <property type="entry name" value="DOP1_N"/>
</dbReference>
<feature type="region of interest" description="Disordered" evidence="7">
    <location>
        <begin position="396"/>
        <end position="416"/>
    </location>
</feature>
<evidence type="ECO:0008006" key="13">
    <source>
        <dbReference type="Google" id="ProtNLM"/>
    </source>
</evidence>
<evidence type="ECO:0000256" key="4">
    <source>
        <dbReference type="ARBA" id="ARBA00023034"/>
    </source>
</evidence>
<evidence type="ECO:0000313" key="12">
    <source>
        <dbReference type="Proteomes" id="UP001152607"/>
    </source>
</evidence>
<evidence type="ECO:0000256" key="6">
    <source>
        <dbReference type="ARBA" id="ARBA00046326"/>
    </source>
</evidence>
<feature type="compositionally biased region" description="Polar residues" evidence="7">
    <location>
        <begin position="37"/>
        <end position="59"/>
    </location>
</feature>
<dbReference type="GO" id="GO:0005768">
    <property type="term" value="C:endosome"/>
    <property type="evidence" value="ECO:0007669"/>
    <property type="project" value="TreeGrafter"/>
</dbReference>
<feature type="compositionally biased region" description="Low complexity" evidence="7">
    <location>
        <begin position="12"/>
        <end position="21"/>
    </location>
</feature>
<evidence type="ECO:0000256" key="5">
    <source>
        <dbReference type="ARBA" id="ARBA00023136"/>
    </source>
</evidence>
<keyword evidence="5" id="KW-0472">Membrane</keyword>
<dbReference type="Pfam" id="PF04118">
    <property type="entry name" value="Dopey_N"/>
    <property type="match status" value="1"/>
</dbReference>
<dbReference type="Proteomes" id="UP001152607">
    <property type="component" value="Unassembled WGS sequence"/>
</dbReference>
<feature type="compositionally biased region" description="Polar residues" evidence="7">
    <location>
        <begin position="396"/>
        <end position="410"/>
    </location>
</feature>
<dbReference type="PANTHER" id="PTHR14042">
    <property type="entry name" value="DOPEY-RELATED"/>
    <property type="match status" value="1"/>
</dbReference>
<keyword evidence="4" id="KW-0333">Golgi apparatus</keyword>
<dbReference type="Pfam" id="PF24597">
    <property type="entry name" value="TPR_DOP1_M"/>
    <property type="match status" value="1"/>
</dbReference>
<name>A0A9W4UQT9_9PLEO</name>
<evidence type="ECO:0000256" key="1">
    <source>
        <dbReference type="ARBA" id="ARBA00004395"/>
    </source>
</evidence>
<accession>A0A9W4UQT9</accession>
<dbReference type="SUPFAM" id="SSF48371">
    <property type="entry name" value="ARM repeat"/>
    <property type="match status" value="1"/>
</dbReference>
<feature type="region of interest" description="Disordered" evidence="7">
    <location>
        <begin position="1"/>
        <end position="64"/>
    </location>
</feature>
<dbReference type="InterPro" id="IPR056457">
    <property type="entry name" value="DOP1_C"/>
</dbReference>
<evidence type="ECO:0000256" key="7">
    <source>
        <dbReference type="SAM" id="MobiDB-lite"/>
    </source>
</evidence>
<feature type="domain" description="DOP1 N-terminal" evidence="8">
    <location>
        <begin position="68"/>
        <end position="393"/>
    </location>
</feature>
<feature type="domain" description="DOP1-like middle TPR" evidence="9">
    <location>
        <begin position="422"/>
        <end position="633"/>
    </location>
</feature>
<keyword evidence="2" id="KW-0813">Transport</keyword>
<comment type="caution">
    <text evidence="11">The sequence shown here is derived from an EMBL/GenBank/DDBJ whole genome shotgun (WGS) entry which is preliminary data.</text>
</comment>
<dbReference type="EMBL" id="CAOQHR010000008">
    <property type="protein sequence ID" value="CAI6339107.1"/>
    <property type="molecule type" value="Genomic_DNA"/>
</dbReference>
<reference evidence="11" key="1">
    <citation type="submission" date="2023-01" db="EMBL/GenBank/DDBJ databases">
        <authorList>
            <person name="Van Ghelder C."/>
            <person name="Rancurel C."/>
        </authorList>
    </citation>
    <scope>NUCLEOTIDE SEQUENCE</scope>
    <source>
        <strain evidence="11">CNCM I-4278</strain>
    </source>
</reference>
<dbReference type="InterPro" id="IPR016024">
    <property type="entry name" value="ARM-type_fold"/>
</dbReference>
<dbReference type="OrthoDB" id="297643at2759"/>
<evidence type="ECO:0000259" key="10">
    <source>
        <dbReference type="Pfam" id="PF24598"/>
    </source>
</evidence>
<evidence type="ECO:0000256" key="3">
    <source>
        <dbReference type="ARBA" id="ARBA00022927"/>
    </source>
</evidence>
<dbReference type="GO" id="GO:0006895">
    <property type="term" value="P:Golgi to endosome transport"/>
    <property type="evidence" value="ECO:0007669"/>
    <property type="project" value="InterPro"/>
</dbReference>
<dbReference type="InterPro" id="IPR056458">
    <property type="entry name" value="TPR_DOP1_M"/>
</dbReference>
<gene>
    <name evidence="11" type="ORF">PDIGIT_LOCUS12249</name>
</gene>
<dbReference type="Pfam" id="PF24598">
    <property type="entry name" value="DOP1_C"/>
    <property type="match status" value="1"/>
</dbReference>
<protein>
    <recommendedName>
        <fullName evidence="13">Dopey N-terminal domain-containing protein</fullName>
    </recommendedName>
</protein>
<evidence type="ECO:0000256" key="2">
    <source>
        <dbReference type="ARBA" id="ARBA00022448"/>
    </source>
</evidence>
<dbReference type="GO" id="GO:0005829">
    <property type="term" value="C:cytosol"/>
    <property type="evidence" value="ECO:0007669"/>
    <property type="project" value="GOC"/>
</dbReference>